<dbReference type="InterPro" id="IPR014729">
    <property type="entry name" value="Rossmann-like_a/b/a_fold"/>
</dbReference>
<keyword evidence="3" id="KW-1185">Reference proteome</keyword>
<sequence>MTYDLAVFLSRLAPPDHARLAMMKAALSCSRRVVALVGSAEATPTPRDPWGFDDRAAMLAAALGDDAARVTMLPLRDHLYNEDRWRAEAQAQVARVAGDAASIALVCTPQDAVLFPQWRRLDIDAPTAPPARAYRDALFDATGDGLSFLRAHTPAPVVDMIAAFRETARFAELREEYRCVEQVRADWSHAPYPPIFVTVDSVVAHSGHVLLIERRDRPGRGLWALPGGFLEPQEWLRDGAIRELREETMIDMPTPVLLGGLRASRAFDHPQRSLRERTITHGFHFDFPTGALPNVQGGDDAARAQWIEMGALPALRARMFEDHFFILEYFLGIY</sequence>
<dbReference type="InterPro" id="IPR000086">
    <property type="entry name" value="NUDIX_hydrolase_dom"/>
</dbReference>
<accession>A0A9W6GUJ2</accession>
<dbReference type="GO" id="GO:0003824">
    <property type="term" value="F:catalytic activity"/>
    <property type="evidence" value="ECO:0007669"/>
    <property type="project" value="UniProtKB-ARBA"/>
</dbReference>
<evidence type="ECO:0000313" key="3">
    <source>
        <dbReference type="Proteomes" id="UP001144323"/>
    </source>
</evidence>
<name>A0A9W6GUJ2_9HYPH</name>
<proteinExistence type="predicted"/>
<dbReference type="PROSITE" id="PS51462">
    <property type="entry name" value="NUDIX"/>
    <property type="match status" value="1"/>
</dbReference>
<dbReference type="InterPro" id="IPR015797">
    <property type="entry name" value="NUDIX_hydrolase-like_dom_sf"/>
</dbReference>
<evidence type="ECO:0000259" key="1">
    <source>
        <dbReference type="PROSITE" id="PS51462"/>
    </source>
</evidence>
<evidence type="ECO:0000313" key="2">
    <source>
        <dbReference type="EMBL" id="GLI93139.1"/>
    </source>
</evidence>
<dbReference type="Gene3D" id="3.90.79.10">
    <property type="entry name" value="Nucleoside Triphosphate Pyrophosphohydrolase"/>
    <property type="match status" value="1"/>
</dbReference>
<gene>
    <name evidence="2" type="ORF">LMG27198_21310</name>
</gene>
<dbReference type="PANTHER" id="PTHR43736:SF1">
    <property type="entry name" value="DIHYDRONEOPTERIN TRIPHOSPHATE DIPHOSPHATASE"/>
    <property type="match status" value="1"/>
</dbReference>
<dbReference type="EMBL" id="BSEC01000001">
    <property type="protein sequence ID" value="GLI93139.1"/>
    <property type="molecule type" value="Genomic_DNA"/>
</dbReference>
<dbReference type="Pfam" id="PF00293">
    <property type="entry name" value="NUDIX"/>
    <property type="match status" value="1"/>
</dbReference>
<organism evidence="2 3">
    <name type="scientific">Methylocystis echinoides</name>
    <dbReference type="NCBI Taxonomy" id="29468"/>
    <lineage>
        <taxon>Bacteria</taxon>
        <taxon>Pseudomonadati</taxon>
        <taxon>Pseudomonadota</taxon>
        <taxon>Alphaproteobacteria</taxon>
        <taxon>Hyphomicrobiales</taxon>
        <taxon>Methylocystaceae</taxon>
        <taxon>Methylocystis</taxon>
    </lineage>
</organism>
<dbReference type="SUPFAM" id="SSF55811">
    <property type="entry name" value="Nudix"/>
    <property type="match status" value="1"/>
</dbReference>
<feature type="domain" description="Nudix hydrolase" evidence="1">
    <location>
        <begin position="194"/>
        <end position="330"/>
    </location>
</feature>
<dbReference type="Proteomes" id="UP001144323">
    <property type="component" value="Unassembled WGS sequence"/>
</dbReference>
<dbReference type="AlphaFoldDB" id="A0A9W6GUJ2"/>
<dbReference type="Gene3D" id="3.40.50.620">
    <property type="entry name" value="HUPs"/>
    <property type="match status" value="1"/>
</dbReference>
<protein>
    <submittedName>
        <fullName evidence="2">ADP-ribose pyrophosphatase</fullName>
    </submittedName>
</protein>
<comment type="caution">
    <text evidence="2">The sequence shown here is derived from an EMBL/GenBank/DDBJ whole genome shotgun (WGS) entry which is preliminary data.</text>
</comment>
<dbReference type="PANTHER" id="PTHR43736">
    <property type="entry name" value="ADP-RIBOSE PYROPHOSPHATASE"/>
    <property type="match status" value="1"/>
</dbReference>
<dbReference type="CDD" id="cd18873">
    <property type="entry name" value="NUDIX_NadM_like"/>
    <property type="match status" value="1"/>
</dbReference>
<dbReference type="RefSeq" id="WP_281802774.1">
    <property type="nucleotide sequence ID" value="NZ_BSEC01000001.1"/>
</dbReference>
<reference evidence="2" key="1">
    <citation type="journal article" date="2023" name="Int. J. Syst. Evol. Microbiol.">
        <title>Methylocystis iwaonis sp. nov., a type II methane-oxidizing bacterium from surface soil of a rice paddy field in Japan, and emended description of the genus Methylocystis (ex Whittenbury et al. 1970) Bowman et al. 1993.</title>
        <authorList>
            <person name="Kaise H."/>
            <person name="Sawadogo J.B."/>
            <person name="Alam M.S."/>
            <person name="Ueno C."/>
            <person name="Dianou D."/>
            <person name="Shinjo R."/>
            <person name="Asakawa S."/>
        </authorList>
    </citation>
    <scope>NUCLEOTIDE SEQUENCE</scope>
    <source>
        <strain evidence="2">LMG27198</strain>
    </source>
</reference>